<dbReference type="CDD" id="cd09274">
    <property type="entry name" value="RNase_HI_RT_Ty3"/>
    <property type="match status" value="1"/>
</dbReference>
<accession>A0A1S2Z8B7</accession>
<dbReference type="InterPro" id="IPR001878">
    <property type="entry name" value="Znf_CCHC"/>
</dbReference>
<organism evidence="11 12">
    <name type="scientific">Cicer arietinum</name>
    <name type="common">Chickpea</name>
    <name type="synonym">Garbanzo</name>
    <dbReference type="NCBI Taxonomy" id="3827"/>
    <lineage>
        <taxon>Eukaryota</taxon>
        <taxon>Viridiplantae</taxon>
        <taxon>Streptophyta</taxon>
        <taxon>Embryophyta</taxon>
        <taxon>Tracheophyta</taxon>
        <taxon>Spermatophyta</taxon>
        <taxon>Magnoliopsida</taxon>
        <taxon>eudicotyledons</taxon>
        <taxon>Gunneridae</taxon>
        <taxon>Pentapetalae</taxon>
        <taxon>rosids</taxon>
        <taxon>fabids</taxon>
        <taxon>Fabales</taxon>
        <taxon>Fabaceae</taxon>
        <taxon>Papilionoideae</taxon>
        <taxon>50 kb inversion clade</taxon>
        <taxon>NPAAA clade</taxon>
        <taxon>Hologalegina</taxon>
        <taxon>IRL clade</taxon>
        <taxon>Cicereae</taxon>
        <taxon>Cicer</taxon>
    </lineage>
</organism>
<evidence type="ECO:0000259" key="10">
    <source>
        <dbReference type="PROSITE" id="PS50158"/>
    </source>
</evidence>
<gene>
    <name evidence="12" type="primary">LOC101509514</name>
</gene>
<dbReference type="GeneID" id="101509514"/>
<dbReference type="Pfam" id="PF17917">
    <property type="entry name" value="RT_RNaseH"/>
    <property type="match status" value="1"/>
</dbReference>
<dbReference type="InterPro" id="IPR000477">
    <property type="entry name" value="RT_dom"/>
</dbReference>
<dbReference type="CDD" id="cd01647">
    <property type="entry name" value="RT_LTR"/>
    <property type="match status" value="1"/>
</dbReference>
<dbReference type="Pfam" id="PF00098">
    <property type="entry name" value="zf-CCHC"/>
    <property type="match status" value="1"/>
</dbReference>
<keyword evidence="8" id="KW-0863">Zinc-finger</keyword>
<evidence type="ECO:0000256" key="5">
    <source>
        <dbReference type="ARBA" id="ARBA00022759"/>
    </source>
</evidence>
<dbReference type="Proteomes" id="UP000087171">
    <property type="component" value="Unplaced"/>
</dbReference>
<dbReference type="Pfam" id="PF00078">
    <property type="entry name" value="RVT_1"/>
    <property type="match status" value="1"/>
</dbReference>
<evidence type="ECO:0000256" key="8">
    <source>
        <dbReference type="PROSITE-ProRule" id="PRU00047"/>
    </source>
</evidence>
<dbReference type="PANTHER" id="PTHR37984:SF5">
    <property type="entry name" value="PROTEIN NYNRIN-LIKE"/>
    <property type="match status" value="1"/>
</dbReference>
<evidence type="ECO:0000256" key="7">
    <source>
        <dbReference type="ARBA" id="ARBA00022918"/>
    </source>
</evidence>
<dbReference type="OrthoDB" id="1434893at2759"/>
<dbReference type="SUPFAM" id="SSF56672">
    <property type="entry name" value="DNA/RNA polymerases"/>
    <property type="match status" value="1"/>
</dbReference>
<dbReference type="RefSeq" id="XP_004516866.1">
    <property type="nucleotide sequence ID" value="XM_004516809.1"/>
</dbReference>
<evidence type="ECO:0000256" key="9">
    <source>
        <dbReference type="SAM" id="MobiDB-lite"/>
    </source>
</evidence>
<reference evidence="12" key="1">
    <citation type="submission" date="2025-08" db="UniProtKB">
        <authorList>
            <consortium name="RefSeq"/>
        </authorList>
    </citation>
    <scope>IDENTIFICATION</scope>
    <source>
        <tissue evidence="12">Etiolated seedlings</tissue>
    </source>
</reference>
<dbReference type="GO" id="GO:0003676">
    <property type="term" value="F:nucleic acid binding"/>
    <property type="evidence" value="ECO:0007669"/>
    <property type="project" value="InterPro"/>
</dbReference>
<dbReference type="GO" id="GO:0004519">
    <property type="term" value="F:endonuclease activity"/>
    <property type="evidence" value="ECO:0007669"/>
    <property type="project" value="UniProtKB-KW"/>
</dbReference>
<dbReference type="PROSITE" id="PS50158">
    <property type="entry name" value="ZF_CCHC"/>
    <property type="match status" value="1"/>
</dbReference>
<dbReference type="GO" id="GO:0008270">
    <property type="term" value="F:zinc ion binding"/>
    <property type="evidence" value="ECO:0007669"/>
    <property type="project" value="UniProtKB-KW"/>
</dbReference>
<keyword evidence="5" id="KW-0255">Endonuclease</keyword>
<protein>
    <recommendedName>
        <fullName evidence="1">RNA-directed DNA polymerase</fullName>
        <ecNumber evidence="1">2.7.7.49</ecNumber>
    </recommendedName>
</protein>
<evidence type="ECO:0000256" key="1">
    <source>
        <dbReference type="ARBA" id="ARBA00012493"/>
    </source>
</evidence>
<dbReference type="Gene3D" id="3.10.10.10">
    <property type="entry name" value="HIV Type 1 Reverse Transcriptase, subunit A, domain 1"/>
    <property type="match status" value="1"/>
</dbReference>
<keyword evidence="8" id="KW-0479">Metal-binding</keyword>
<dbReference type="Gene3D" id="2.40.70.10">
    <property type="entry name" value="Acid Proteases"/>
    <property type="match status" value="1"/>
</dbReference>
<evidence type="ECO:0000256" key="2">
    <source>
        <dbReference type="ARBA" id="ARBA00022679"/>
    </source>
</evidence>
<feature type="region of interest" description="Disordered" evidence="9">
    <location>
        <begin position="162"/>
        <end position="183"/>
    </location>
</feature>
<dbReference type="InterPro" id="IPR050951">
    <property type="entry name" value="Retrovirus_Pol_polyprotein"/>
</dbReference>
<keyword evidence="4" id="KW-0540">Nuclease</keyword>
<evidence type="ECO:0000313" key="12">
    <source>
        <dbReference type="RefSeq" id="XP_004516866.1"/>
    </source>
</evidence>
<keyword evidence="2" id="KW-0808">Transferase</keyword>
<keyword evidence="7" id="KW-0695">RNA-directed DNA polymerase</keyword>
<dbReference type="Pfam" id="PF03732">
    <property type="entry name" value="Retrotrans_gag"/>
    <property type="match status" value="1"/>
</dbReference>
<dbReference type="KEGG" id="cam:101509514"/>
<dbReference type="PANTHER" id="PTHR37984">
    <property type="entry name" value="PROTEIN CBG26694"/>
    <property type="match status" value="1"/>
</dbReference>
<dbReference type="STRING" id="3827.A0A1S2Z8B7"/>
<dbReference type="EC" id="2.7.7.49" evidence="1"/>
<dbReference type="InterPro" id="IPR043128">
    <property type="entry name" value="Rev_trsase/Diguanyl_cyclase"/>
</dbReference>
<dbReference type="InterPro" id="IPR005162">
    <property type="entry name" value="Retrotrans_gag_dom"/>
</dbReference>
<dbReference type="Gene3D" id="3.30.70.270">
    <property type="match status" value="2"/>
</dbReference>
<dbReference type="InterPro" id="IPR043502">
    <property type="entry name" value="DNA/RNA_pol_sf"/>
</dbReference>
<dbReference type="CDD" id="cd00303">
    <property type="entry name" value="retropepsin_like"/>
    <property type="match status" value="1"/>
</dbReference>
<feature type="compositionally biased region" description="Low complexity" evidence="9">
    <location>
        <begin position="162"/>
        <end position="174"/>
    </location>
</feature>
<feature type="domain" description="CCHC-type" evidence="10">
    <location>
        <begin position="145"/>
        <end position="159"/>
    </location>
</feature>
<evidence type="ECO:0000256" key="3">
    <source>
        <dbReference type="ARBA" id="ARBA00022695"/>
    </source>
</evidence>
<dbReference type="AlphaFoldDB" id="A0A1S2Z8B7"/>
<dbReference type="eggNOG" id="KOG0017">
    <property type="taxonomic scope" value="Eukaryota"/>
</dbReference>
<dbReference type="PaxDb" id="3827-XP_004516866.1"/>
<keyword evidence="8" id="KW-0862">Zinc</keyword>
<name>A0A1S2Z8B7_CICAR</name>
<evidence type="ECO:0000313" key="11">
    <source>
        <dbReference type="Proteomes" id="UP000087171"/>
    </source>
</evidence>
<evidence type="ECO:0000256" key="4">
    <source>
        <dbReference type="ARBA" id="ARBA00022722"/>
    </source>
</evidence>
<keyword evidence="11" id="KW-1185">Reference proteome</keyword>
<dbReference type="InterPro" id="IPR021109">
    <property type="entry name" value="Peptidase_aspartic_dom_sf"/>
</dbReference>
<evidence type="ECO:0000256" key="6">
    <source>
        <dbReference type="ARBA" id="ARBA00022801"/>
    </source>
</evidence>
<dbReference type="Pfam" id="PF08284">
    <property type="entry name" value="RVP_2"/>
    <property type="match status" value="1"/>
</dbReference>
<keyword evidence="6" id="KW-0378">Hydrolase</keyword>
<keyword evidence="3" id="KW-0548">Nucleotidyltransferase</keyword>
<dbReference type="GO" id="GO:0003964">
    <property type="term" value="F:RNA-directed DNA polymerase activity"/>
    <property type="evidence" value="ECO:0007669"/>
    <property type="project" value="UniProtKB-KW"/>
</dbReference>
<sequence length="706" mass="80724">MDRFLLESVRDGLTHEFERLKQTKDMTVSEYSACFTQLSRHAPYPITEEIHVQRFIRGLKDYLLRYVIEQRQKEKRGNRQDSRMIQKVEGSYSKYPTRSGGSMVGYQGKQRLMSQRGGHSGKSSRTMQSRFTLEIVLDMVMVKVCYQCGQVGHIRRDFPVDTTYPSSSSRTSQQGGRGFGGRGHIPTGRGQARVFALARQDAQTSNALVIGILSICSKDGHVLFDPGATYSFVSSRFAIRLRKYSSFLEEALIVATLVGENLLAKSVYRSCDIAIEGKVLPVDLVVIDLVDFDVILDMDWLDLHHATLDCHNKEVKFEIPGQSVFSFQGERCSVPHNQILALRANKLKRRELPLLPPDREIEFSIDLVPNTHHISISPYRMTPAELKELKEQLQDLLDKENKYPLPHIDELFDQLQGGQCFSKIDLGSGYHQLKIKRDDITKTAFRTRYGHYEFLVMSFGLTKSPTAFMDLMNRVFKPFLDQFVIGFIDDILVYSKNSVAFLGHVVSKNGISVDPSKVETVQNWPKPTTVKEIRSFLGLAGYYRRFVKDFSKIASSLTRVCLGCIPMQKGKVIAYASRQLKRHEVNYPTHDLEMAVVIFVVKIWRHYLYGETCKIYTIHKSLKWMELLKDYDCTISYHPRKESVVANALSMKSMGSLAHIAEVNRPIVKEFQEVVESGHQFELGYSRLFLAHIQIRPTIIDDIKEA</sequence>
<dbReference type="GO" id="GO:0016787">
    <property type="term" value="F:hydrolase activity"/>
    <property type="evidence" value="ECO:0007669"/>
    <property type="project" value="UniProtKB-KW"/>
</dbReference>
<proteinExistence type="predicted"/>
<dbReference type="InterPro" id="IPR041373">
    <property type="entry name" value="RT_RNaseH"/>
</dbReference>